<dbReference type="InterPro" id="IPR001608">
    <property type="entry name" value="Ala_racemase_N"/>
</dbReference>
<accession>A0ABR4AGF2</accession>
<proteinExistence type="predicted"/>
<evidence type="ECO:0000313" key="3">
    <source>
        <dbReference type="Proteomes" id="UP001590950"/>
    </source>
</evidence>
<evidence type="ECO:0000313" key="2">
    <source>
        <dbReference type="EMBL" id="KAL2044887.1"/>
    </source>
</evidence>
<feature type="domain" description="Alanine racemase N-terminal" evidence="1">
    <location>
        <begin position="34"/>
        <end position="166"/>
    </location>
</feature>
<sequence>MVLETSSPSKTDLRGSKTIKATLLQIGNAVDGAKLVVSTMTEAEHLADLLQNLSARGRSPNVLYGVPLAPSQIHRLAMLRNKIGPHSVSVLVDNSSQLGSAHIFKQATGVALQVFVKVDLGYHRAGLDYTSKAFDSLIKDIIFNEEHGSATLIGFYTHAGHSYGGESDIAAVRLLMEEIKGLYKAAIRVRPRDHARGQSQPRYILSVGATPTATSVQSFLP</sequence>
<evidence type="ECO:0000259" key="1">
    <source>
        <dbReference type="Pfam" id="PF01168"/>
    </source>
</evidence>
<dbReference type="Gene3D" id="3.20.20.10">
    <property type="entry name" value="Alanine racemase"/>
    <property type="match status" value="1"/>
</dbReference>
<organism evidence="2 3">
    <name type="scientific">Stereocaulon virgatum</name>
    <dbReference type="NCBI Taxonomy" id="373712"/>
    <lineage>
        <taxon>Eukaryota</taxon>
        <taxon>Fungi</taxon>
        <taxon>Dikarya</taxon>
        <taxon>Ascomycota</taxon>
        <taxon>Pezizomycotina</taxon>
        <taxon>Lecanoromycetes</taxon>
        <taxon>OSLEUM clade</taxon>
        <taxon>Lecanoromycetidae</taxon>
        <taxon>Lecanorales</taxon>
        <taxon>Lecanorineae</taxon>
        <taxon>Stereocaulaceae</taxon>
        <taxon>Stereocaulon</taxon>
    </lineage>
</organism>
<dbReference type="InterPro" id="IPR029066">
    <property type="entry name" value="PLP-binding_barrel"/>
</dbReference>
<dbReference type="Pfam" id="PF01168">
    <property type="entry name" value="Ala_racemase_N"/>
    <property type="match status" value="1"/>
</dbReference>
<protein>
    <recommendedName>
        <fullName evidence="1">Alanine racemase N-terminal domain-containing protein</fullName>
    </recommendedName>
</protein>
<dbReference type="PANTHER" id="PTHR28004:SF2">
    <property type="entry name" value="D-SERINE DEHYDRATASE"/>
    <property type="match status" value="1"/>
</dbReference>
<dbReference type="InterPro" id="IPR051466">
    <property type="entry name" value="D-amino_acid_metab_enzyme"/>
</dbReference>
<keyword evidence="3" id="KW-1185">Reference proteome</keyword>
<dbReference type="SUPFAM" id="SSF51419">
    <property type="entry name" value="PLP-binding barrel"/>
    <property type="match status" value="1"/>
</dbReference>
<comment type="caution">
    <text evidence="2">The sequence shown here is derived from an EMBL/GenBank/DDBJ whole genome shotgun (WGS) entry which is preliminary data.</text>
</comment>
<name>A0ABR4AGF2_9LECA</name>
<dbReference type="PANTHER" id="PTHR28004">
    <property type="entry name" value="ZGC:162816-RELATED"/>
    <property type="match status" value="1"/>
</dbReference>
<gene>
    <name evidence="2" type="ORF">N7G274_002662</name>
</gene>
<reference evidence="2 3" key="1">
    <citation type="submission" date="2024-09" db="EMBL/GenBank/DDBJ databases">
        <title>Rethinking Asexuality: The Enigmatic Case of Functional Sexual Genes in Lepraria (Stereocaulaceae).</title>
        <authorList>
            <person name="Doellman M."/>
            <person name="Sun Y."/>
            <person name="Barcenas-Pena A."/>
            <person name="Lumbsch H.T."/>
            <person name="Grewe F."/>
        </authorList>
    </citation>
    <scope>NUCLEOTIDE SEQUENCE [LARGE SCALE GENOMIC DNA]</scope>
    <source>
        <strain evidence="2 3">Mercado 3170</strain>
    </source>
</reference>
<dbReference type="Proteomes" id="UP001590950">
    <property type="component" value="Unassembled WGS sequence"/>
</dbReference>
<dbReference type="EMBL" id="JBEFKJ010000008">
    <property type="protein sequence ID" value="KAL2044887.1"/>
    <property type="molecule type" value="Genomic_DNA"/>
</dbReference>